<dbReference type="HAMAP" id="MF_00598">
    <property type="entry name" value="Smg"/>
    <property type="match status" value="1"/>
</dbReference>
<evidence type="ECO:0000256" key="1">
    <source>
        <dbReference type="HAMAP-Rule" id="MF_00598"/>
    </source>
</evidence>
<reference evidence="2" key="1">
    <citation type="submission" date="2020-01" db="EMBL/GenBank/DDBJ databases">
        <authorList>
            <person name="Meier V. D."/>
            <person name="Meier V D."/>
        </authorList>
    </citation>
    <scope>NUCLEOTIDE SEQUENCE</scope>
    <source>
        <strain evidence="2">HLG_WM_MAG_07</strain>
    </source>
</reference>
<dbReference type="AlphaFoldDB" id="A0A6S6U7E0"/>
<dbReference type="Pfam" id="PF04361">
    <property type="entry name" value="DUF494"/>
    <property type="match status" value="1"/>
</dbReference>
<protein>
    <recommendedName>
        <fullName evidence="1">Protein Smg homolog</fullName>
    </recommendedName>
</protein>
<gene>
    <name evidence="1" type="primary">smg</name>
    <name evidence="2" type="ORF">HELGO_WM6369</name>
</gene>
<name>A0A6S6U7E0_9GAMM</name>
<proteinExistence type="inferred from homology"/>
<organism evidence="2">
    <name type="scientific">uncultured Thiotrichaceae bacterium</name>
    <dbReference type="NCBI Taxonomy" id="298394"/>
    <lineage>
        <taxon>Bacteria</taxon>
        <taxon>Pseudomonadati</taxon>
        <taxon>Pseudomonadota</taxon>
        <taxon>Gammaproteobacteria</taxon>
        <taxon>Thiotrichales</taxon>
        <taxon>Thiotrichaceae</taxon>
        <taxon>environmental samples</taxon>
    </lineage>
</organism>
<dbReference type="PANTHER" id="PTHR38692:SF1">
    <property type="entry name" value="PROTEIN SMG"/>
    <property type="match status" value="1"/>
</dbReference>
<accession>A0A6S6U7E0</accession>
<dbReference type="EMBL" id="CACVAY010000110">
    <property type="protein sequence ID" value="CAA6822609.1"/>
    <property type="molecule type" value="Genomic_DNA"/>
</dbReference>
<sequence>MKENTLDVLFYLFDNFSDYDESGQNREVLQGHLLEAGFPSGEISKAFDWLESLGDETEYGFVPSSPKSFRVFSPRERRWLNAECQSYLLFLTESGVLKDETREFIIDKILVLRDIDFDLDKLKWVVLMILLNNPEMEAEFTWMDDIAMSETPPVYH</sequence>
<dbReference type="PANTHER" id="PTHR38692">
    <property type="entry name" value="PROTEIN SMG"/>
    <property type="match status" value="1"/>
</dbReference>
<comment type="similarity">
    <text evidence="1">Belongs to the Smg family.</text>
</comment>
<evidence type="ECO:0000313" key="2">
    <source>
        <dbReference type="EMBL" id="CAA6822609.1"/>
    </source>
</evidence>
<dbReference type="InterPro" id="IPR007456">
    <property type="entry name" value="Smg"/>
</dbReference>